<evidence type="ECO:0000259" key="1">
    <source>
        <dbReference type="Pfam" id="PF08291"/>
    </source>
</evidence>
<proteinExistence type="predicted"/>
<dbReference type="Gene3D" id="3.30.1380.10">
    <property type="match status" value="1"/>
</dbReference>
<dbReference type="InterPro" id="IPR009045">
    <property type="entry name" value="Zn_M74/Hedgehog-like"/>
</dbReference>
<sequence>MQKMLLSPHFALGEFTKSGTAIKHGVDNTPHDIIVVVRLTTLCEKILEPLRNQFGAIRITSGYRCHLLNLQVGGAIGSQHELGEAADIFVTNSEVLLKYMEFIRKNCDFDQMILEPRGQPQKRWLHVSYTMRRTNRHQTLK</sequence>
<dbReference type="Pfam" id="PF08291">
    <property type="entry name" value="Peptidase_M15_3"/>
    <property type="match status" value="1"/>
</dbReference>
<feature type="domain" description="Peptidase M15A C-terminal" evidence="1">
    <location>
        <begin position="8"/>
        <end position="94"/>
    </location>
</feature>
<dbReference type="Proteomes" id="UP000480425">
    <property type="component" value="Unassembled WGS sequence"/>
</dbReference>
<comment type="caution">
    <text evidence="2">The sequence shown here is derived from an EMBL/GenBank/DDBJ whole genome shotgun (WGS) entry which is preliminary data.</text>
</comment>
<reference evidence="2 3" key="1">
    <citation type="submission" date="2019-09" db="EMBL/GenBank/DDBJ databases">
        <title>Distinct polysaccharide growth profiles of human intestinal Prevotella copri isolates.</title>
        <authorList>
            <person name="Fehlner-Peach H."/>
            <person name="Magnabosco C."/>
            <person name="Raghavan V."/>
            <person name="Scher J.U."/>
            <person name="Tett A."/>
            <person name="Cox L.M."/>
            <person name="Gottsegen C."/>
            <person name="Watters A."/>
            <person name="Wiltshire- Gordon J.D."/>
            <person name="Segata N."/>
            <person name="Bonneau R."/>
            <person name="Littman D.R."/>
        </authorList>
    </citation>
    <scope>NUCLEOTIDE SEQUENCE [LARGE SCALE GENOMIC DNA]</scope>
    <source>
        <strain evidence="3">iA622</strain>
    </source>
</reference>
<dbReference type="EMBL" id="VZCB01000057">
    <property type="protein sequence ID" value="MQN80736.1"/>
    <property type="molecule type" value="Genomic_DNA"/>
</dbReference>
<dbReference type="SUPFAM" id="SSF55166">
    <property type="entry name" value="Hedgehog/DD-peptidase"/>
    <property type="match status" value="1"/>
</dbReference>
<dbReference type="InterPro" id="IPR013230">
    <property type="entry name" value="Peptidase_M15A_C"/>
</dbReference>
<protein>
    <submittedName>
        <fullName evidence="2">Peptidase M15</fullName>
    </submittedName>
</protein>
<organism evidence="2 3">
    <name type="scientific">Segatella copri</name>
    <dbReference type="NCBI Taxonomy" id="165179"/>
    <lineage>
        <taxon>Bacteria</taxon>
        <taxon>Pseudomonadati</taxon>
        <taxon>Bacteroidota</taxon>
        <taxon>Bacteroidia</taxon>
        <taxon>Bacteroidales</taxon>
        <taxon>Prevotellaceae</taxon>
        <taxon>Segatella</taxon>
    </lineage>
</organism>
<evidence type="ECO:0000313" key="2">
    <source>
        <dbReference type="EMBL" id="MQN80736.1"/>
    </source>
</evidence>
<dbReference type="OrthoDB" id="5242612at2"/>
<dbReference type="AlphaFoldDB" id="A0A6G1TZZ4"/>
<accession>A0A6G1TZZ4</accession>
<gene>
    <name evidence="2" type="ORF">F7D73_07170</name>
</gene>
<evidence type="ECO:0000313" key="3">
    <source>
        <dbReference type="Proteomes" id="UP000480425"/>
    </source>
</evidence>
<name>A0A6G1TZZ4_9BACT</name>